<dbReference type="InterPro" id="IPR043128">
    <property type="entry name" value="Rev_trsase/Diguanyl_cyclase"/>
</dbReference>
<dbReference type="PROSITE" id="PS50994">
    <property type="entry name" value="INTEGRASE"/>
    <property type="match status" value="1"/>
</dbReference>
<evidence type="ECO:0000259" key="8">
    <source>
        <dbReference type="PROSITE" id="PS50994"/>
    </source>
</evidence>
<dbReference type="Pfam" id="PF17917">
    <property type="entry name" value="RT_RNaseH"/>
    <property type="match status" value="1"/>
</dbReference>
<dbReference type="OrthoDB" id="407598at2759"/>
<keyword evidence="3" id="KW-0540">Nuclease</keyword>
<keyword evidence="2" id="KW-0548">Nucleotidyltransferase</keyword>
<dbReference type="PANTHER" id="PTHR35046:SF9">
    <property type="entry name" value="RNA-DIRECTED DNA POLYMERASE"/>
    <property type="match status" value="1"/>
</dbReference>
<dbReference type="EMBL" id="QJKJ01006290">
    <property type="protein sequence ID" value="RDX87217.1"/>
    <property type="molecule type" value="Genomic_DNA"/>
</dbReference>
<dbReference type="InterPro" id="IPR041373">
    <property type="entry name" value="RT_RNaseH"/>
</dbReference>
<evidence type="ECO:0000256" key="3">
    <source>
        <dbReference type="ARBA" id="ARBA00022722"/>
    </source>
</evidence>
<keyword evidence="4" id="KW-0255">Endonuclease</keyword>
<proteinExistence type="predicted"/>
<evidence type="ECO:0000256" key="2">
    <source>
        <dbReference type="ARBA" id="ARBA00022695"/>
    </source>
</evidence>
<dbReference type="Gene3D" id="3.10.10.10">
    <property type="entry name" value="HIV Type 1 Reverse Transcriptase, subunit A, domain 1"/>
    <property type="match status" value="1"/>
</dbReference>
<evidence type="ECO:0000256" key="4">
    <source>
        <dbReference type="ARBA" id="ARBA00022759"/>
    </source>
</evidence>
<dbReference type="GO" id="GO:0004519">
    <property type="term" value="F:endonuclease activity"/>
    <property type="evidence" value="ECO:0007669"/>
    <property type="project" value="UniProtKB-KW"/>
</dbReference>
<dbReference type="PANTHER" id="PTHR35046">
    <property type="entry name" value="ZINC KNUCKLE (CCHC-TYPE) FAMILY PROTEIN"/>
    <property type="match status" value="1"/>
</dbReference>
<dbReference type="InterPro" id="IPR000477">
    <property type="entry name" value="RT_dom"/>
</dbReference>
<dbReference type="SUPFAM" id="SSF56672">
    <property type="entry name" value="DNA/RNA polymerases"/>
    <property type="match status" value="1"/>
</dbReference>
<protein>
    <submittedName>
        <fullName evidence="9">Tf2-8</fullName>
    </submittedName>
</protein>
<dbReference type="GO" id="GO:0016787">
    <property type="term" value="F:hydrolase activity"/>
    <property type="evidence" value="ECO:0007669"/>
    <property type="project" value="UniProtKB-KW"/>
</dbReference>
<gene>
    <name evidence="9" type="primary">Tf2-8</name>
    <name evidence="9" type="ORF">CR513_31348</name>
</gene>
<keyword evidence="5" id="KW-0378">Hydrolase</keyword>
<dbReference type="InterPro" id="IPR036397">
    <property type="entry name" value="RNaseH_sf"/>
</dbReference>
<dbReference type="GO" id="GO:0015074">
    <property type="term" value="P:DNA integration"/>
    <property type="evidence" value="ECO:0007669"/>
    <property type="project" value="InterPro"/>
</dbReference>
<evidence type="ECO:0000313" key="9">
    <source>
        <dbReference type="EMBL" id="RDX87217.1"/>
    </source>
</evidence>
<dbReference type="GO" id="GO:0003676">
    <property type="term" value="F:nucleic acid binding"/>
    <property type="evidence" value="ECO:0007669"/>
    <property type="project" value="InterPro"/>
</dbReference>
<dbReference type="Pfam" id="PF00078">
    <property type="entry name" value="RVT_1"/>
    <property type="match status" value="1"/>
</dbReference>
<keyword evidence="6" id="KW-0695">RNA-directed DNA polymerase</keyword>
<feature type="non-terminal residue" evidence="9">
    <location>
        <position position="1"/>
    </location>
</feature>
<dbReference type="InterPro" id="IPR012337">
    <property type="entry name" value="RNaseH-like_sf"/>
</dbReference>
<evidence type="ECO:0000256" key="7">
    <source>
        <dbReference type="SAM" id="MobiDB-lite"/>
    </source>
</evidence>
<evidence type="ECO:0000256" key="1">
    <source>
        <dbReference type="ARBA" id="ARBA00022679"/>
    </source>
</evidence>
<reference evidence="9" key="1">
    <citation type="submission" date="2018-05" db="EMBL/GenBank/DDBJ databases">
        <title>Draft genome of Mucuna pruriens seed.</title>
        <authorList>
            <person name="Nnadi N.E."/>
            <person name="Vos R."/>
            <person name="Hasami M.H."/>
            <person name="Devisetty U.K."/>
            <person name="Aguiy J.C."/>
        </authorList>
    </citation>
    <scope>NUCLEOTIDE SEQUENCE [LARGE SCALE GENOMIC DNA]</scope>
    <source>
        <strain evidence="9">JCA_2017</strain>
    </source>
</reference>
<dbReference type="CDD" id="cd09274">
    <property type="entry name" value="RNase_HI_RT_Ty3"/>
    <property type="match status" value="1"/>
</dbReference>
<organism evidence="9 10">
    <name type="scientific">Mucuna pruriens</name>
    <name type="common">Velvet bean</name>
    <name type="synonym">Dolichos pruriens</name>
    <dbReference type="NCBI Taxonomy" id="157652"/>
    <lineage>
        <taxon>Eukaryota</taxon>
        <taxon>Viridiplantae</taxon>
        <taxon>Streptophyta</taxon>
        <taxon>Embryophyta</taxon>
        <taxon>Tracheophyta</taxon>
        <taxon>Spermatophyta</taxon>
        <taxon>Magnoliopsida</taxon>
        <taxon>eudicotyledons</taxon>
        <taxon>Gunneridae</taxon>
        <taxon>Pentapetalae</taxon>
        <taxon>rosids</taxon>
        <taxon>fabids</taxon>
        <taxon>Fabales</taxon>
        <taxon>Fabaceae</taxon>
        <taxon>Papilionoideae</taxon>
        <taxon>50 kb inversion clade</taxon>
        <taxon>NPAAA clade</taxon>
        <taxon>indigoferoid/millettioid clade</taxon>
        <taxon>Phaseoleae</taxon>
        <taxon>Mucuna</taxon>
    </lineage>
</organism>
<dbReference type="Proteomes" id="UP000257109">
    <property type="component" value="Unassembled WGS sequence"/>
</dbReference>
<dbReference type="InterPro" id="IPR043502">
    <property type="entry name" value="DNA/RNA_pol_sf"/>
</dbReference>
<keyword evidence="10" id="KW-1185">Reference proteome</keyword>
<sequence length="703" mass="82277">MHKGYTNCLSFIYNEFKITLTTFSTKQVCEDQIKMRKVRECKLREEKLRIQEKERKENMSENNEEKSKKTSGFAKKKEVENALLAKKKPLVLLYKDVYFTNEFHSSFPCEVDSLLKEFTDVFPDEVPHGLPHLRGIEHQIDLVLGCPIPNRPAYRTNPEETKKIQRKVNELLQRGFVRESRIPCYVPIILVPKKDGTWHMSIDNWAINKITIKYRYHIPRLDDMLDELFGSYVFTKIDLKSGYNQIRMKEGDEWKTNFKTKYGLYEWLVMPFFLTDPPSTFMSSLNVVLNVLRENKLYENLKKCSFCLESVVFLGFVVISKGISVDEEKVKAIREWPTPKNANKVTSFHGLASFYRRFIKNFSSITAPLNELVKKDVDDVHEKDFNLLKDKLTNVPVLCLPNFDKAFEIECDAFGVGIRAILMQEFKPIAYFSEKLSGAVLNYSNYDKELYALVRTLKSWQHYLWPREFIIHSDHQSLKFPKSQGKLQKRHAKWLEFIKMFPYVIKYKKGKENTMADALSRRYALLTSLQTKLLGFEMIKDLYDGFLFKKNKLCVPTCSLRLPRSQSGKDCIFVIVDRFSKMTHFITCSKTNMQHMLLTCSLKKLTLWNKLGTKFLFSTIAHQQTNGQNEVVNRTLATLIRAIIQKNLKNWEKYLPHVEFAYNRTVHSTSSYSPFEIVYDFNPLTPLDILTLPTNEHTNLDGK</sequence>
<evidence type="ECO:0000256" key="6">
    <source>
        <dbReference type="ARBA" id="ARBA00022918"/>
    </source>
</evidence>
<dbReference type="Gene3D" id="3.30.420.10">
    <property type="entry name" value="Ribonuclease H-like superfamily/Ribonuclease H"/>
    <property type="match status" value="1"/>
</dbReference>
<name>A0A371G9I6_MUCPR</name>
<dbReference type="GO" id="GO:0003964">
    <property type="term" value="F:RNA-directed DNA polymerase activity"/>
    <property type="evidence" value="ECO:0007669"/>
    <property type="project" value="UniProtKB-KW"/>
</dbReference>
<dbReference type="Gene3D" id="3.30.70.270">
    <property type="match status" value="2"/>
</dbReference>
<dbReference type="SUPFAM" id="SSF53098">
    <property type="entry name" value="Ribonuclease H-like"/>
    <property type="match status" value="1"/>
</dbReference>
<dbReference type="AlphaFoldDB" id="A0A371G9I6"/>
<accession>A0A371G9I6</accession>
<evidence type="ECO:0000256" key="5">
    <source>
        <dbReference type="ARBA" id="ARBA00022801"/>
    </source>
</evidence>
<feature type="region of interest" description="Disordered" evidence="7">
    <location>
        <begin position="52"/>
        <end position="72"/>
    </location>
</feature>
<feature type="compositionally biased region" description="Basic and acidic residues" evidence="7">
    <location>
        <begin position="52"/>
        <end position="68"/>
    </location>
</feature>
<dbReference type="CDD" id="cd01647">
    <property type="entry name" value="RT_LTR"/>
    <property type="match status" value="1"/>
</dbReference>
<dbReference type="FunFam" id="3.30.70.270:FF:000020">
    <property type="entry name" value="Transposon Tf2-6 polyprotein-like Protein"/>
    <property type="match status" value="1"/>
</dbReference>
<feature type="domain" description="Integrase catalytic" evidence="8">
    <location>
        <begin position="609"/>
        <end position="682"/>
    </location>
</feature>
<dbReference type="InterPro" id="IPR001584">
    <property type="entry name" value="Integrase_cat-core"/>
</dbReference>
<keyword evidence="1" id="KW-0808">Transferase</keyword>
<evidence type="ECO:0000313" key="10">
    <source>
        <dbReference type="Proteomes" id="UP000257109"/>
    </source>
</evidence>
<comment type="caution">
    <text evidence="9">The sequence shown here is derived from an EMBL/GenBank/DDBJ whole genome shotgun (WGS) entry which is preliminary data.</text>
</comment>